<accession>A0A7W6PPF5</accession>
<dbReference type="Proteomes" id="UP000519897">
    <property type="component" value="Unassembled WGS sequence"/>
</dbReference>
<gene>
    <name evidence="1" type="ORF">GGQ72_001519</name>
</gene>
<evidence type="ECO:0000313" key="2">
    <source>
        <dbReference type="Proteomes" id="UP000519897"/>
    </source>
</evidence>
<name>A0A7W6PPF5_9HYPH</name>
<proteinExistence type="predicted"/>
<dbReference type="EMBL" id="JACIEC010000001">
    <property type="protein sequence ID" value="MBB4143020.1"/>
    <property type="molecule type" value="Genomic_DNA"/>
</dbReference>
<keyword evidence="2" id="KW-1185">Reference proteome</keyword>
<keyword evidence="1" id="KW-0436">Ligase</keyword>
<protein>
    <submittedName>
        <fullName evidence="1">Glycyl-tRNA synthetase beta subunit</fullName>
    </submittedName>
</protein>
<keyword evidence="1" id="KW-0030">Aminoacyl-tRNA synthetase</keyword>
<dbReference type="AlphaFoldDB" id="A0A7W6PPF5"/>
<organism evidence="1 2">
    <name type="scientific">Rhizobium rhizoryzae</name>
    <dbReference type="NCBI Taxonomy" id="451876"/>
    <lineage>
        <taxon>Bacteria</taxon>
        <taxon>Pseudomonadati</taxon>
        <taxon>Pseudomonadota</taxon>
        <taxon>Alphaproteobacteria</taxon>
        <taxon>Hyphomicrobiales</taxon>
        <taxon>Rhizobiaceae</taxon>
        <taxon>Rhizobium/Agrobacterium group</taxon>
        <taxon>Rhizobium</taxon>
    </lineage>
</organism>
<evidence type="ECO:0000313" key="1">
    <source>
        <dbReference type="EMBL" id="MBB4143020.1"/>
    </source>
</evidence>
<sequence length="36" mass="3801">MLVNDEDPAVRANRLALLKAIREATGTAGDFSKISG</sequence>
<reference evidence="1 2" key="1">
    <citation type="submission" date="2020-08" db="EMBL/GenBank/DDBJ databases">
        <title>Genomic Encyclopedia of Type Strains, Phase IV (KMG-IV): sequencing the most valuable type-strain genomes for metagenomic binning, comparative biology and taxonomic classification.</title>
        <authorList>
            <person name="Goeker M."/>
        </authorList>
    </citation>
    <scope>NUCLEOTIDE SEQUENCE [LARGE SCALE GENOMIC DNA]</scope>
    <source>
        <strain evidence="1 2">DSM 29514</strain>
    </source>
</reference>
<comment type="caution">
    <text evidence="1">The sequence shown here is derived from an EMBL/GenBank/DDBJ whole genome shotgun (WGS) entry which is preliminary data.</text>
</comment>
<dbReference type="GO" id="GO:0004812">
    <property type="term" value="F:aminoacyl-tRNA ligase activity"/>
    <property type="evidence" value="ECO:0007669"/>
    <property type="project" value="UniProtKB-KW"/>
</dbReference>